<dbReference type="RefSeq" id="WP_235224058.1">
    <property type="nucleotide sequence ID" value="NZ_JAKGAQ010000001.1"/>
</dbReference>
<dbReference type="InterPro" id="IPR004360">
    <property type="entry name" value="Glyas_Fos-R_dOase_dom"/>
</dbReference>
<dbReference type="InterPro" id="IPR037523">
    <property type="entry name" value="VOC_core"/>
</dbReference>
<accession>A0ABS9CRS9</accession>
<proteinExistence type="predicted"/>
<dbReference type="EMBL" id="JAKGAQ010000001">
    <property type="protein sequence ID" value="MCF2869937.1"/>
    <property type="molecule type" value="Genomic_DNA"/>
</dbReference>
<evidence type="ECO:0000313" key="2">
    <source>
        <dbReference type="EMBL" id="MCF2869937.1"/>
    </source>
</evidence>
<dbReference type="PANTHER" id="PTHR36503">
    <property type="entry name" value="BLR2520 PROTEIN"/>
    <property type="match status" value="1"/>
</dbReference>
<feature type="domain" description="VOC" evidence="1">
    <location>
        <begin position="3"/>
        <end position="126"/>
    </location>
</feature>
<dbReference type="InterPro" id="IPR029068">
    <property type="entry name" value="Glyas_Bleomycin-R_OHBP_Dase"/>
</dbReference>
<dbReference type="Proteomes" id="UP001200557">
    <property type="component" value="Unassembled WGS sequence"/>
</dbReference>
<name>A0ABS9CRS9_9RHOB</name>
<dbReference type="Pfam" id="PF00903">
    <property type="entry name" value="Glyoxalase"/>
    <property type="match status" value="1"/>
</dbReference>
<keyword evidence="3" id="KW-1185">Reference proteome</keyword>
<organism evidence="2 3">
    <name type="scientific">Octadecabacter dasysiphoniae</name>
    <dbReference type="NCBI Taxonomy" id="2909341"/>
    <lineage>
        <taxon>Bacteria</taxon>
        <taxon>Pseudomonadati</taxon>
        <taxon>Pseudomonadota</taxon>
        <taxon>Alphaproteobacteria</taxon>
        <taxon>Rhodobacterales</taxon>
        <taxon>Roseobacteraceae</taxon>
        <taxon>Octadecabacter</taxon>
    </lineage>
</organism>
<dbReference type="PANTHER" id="PTHR36503:SF3">
    <property type="entry name" value="BLR0126 PROTEIN"/>
    <property type="match status" value="1"/>
</dbReference>
<dbReference type="PROSITE" id="PS51819">
    <property type="entry name" value="VOC"/>
    <property type="match status" value="1"/>
</dbReference>
<gene>
    <name evidence="2" type="ORF">L0664_02550</name>
</gene>
<protein>
    <submittedName>
        <fullName evidence="2">VOC family protein</fullName>
    </submittedName>
</protein>
<comment type="caution">
    <text evidence="2">The sequence shown here is derived from an EMBL/GenBank/DDBJ whole genome shotgun (WGS) entry which is preliminary data.</text>
</comment>
<sequence length="127" mass="13852">MIKLDAVAVSSKDMAKTVAFYELLGFQFPSWGADDKHVEPVAKPGEVRLMIDTAELMEQLTGHAPTPPNHSSFAMLCDTPAEVDAVAAALKDAGHTLTVDPWDAFWGQRYATVKDPDGYQIDIFADL</sequence>
<evidence type="ECO:0000313" key="3">
    <source>
        <dbReference type="Proteomes" id="UP001200557"/>
    </source>
</evidence>
<dbReference type="SUPFAM" id="SSF54593">
    <property type="entry name" value="Glyoxalase/Bleomycin resistance protein/Dihydroxybiphenyl dioxygenase"/>
    <property type="match status" value="1"/>
</dbReference>
<dbReference type="Gene3D" id="3.10.180.10">
    <property type="entry name" value="2,3-Dihydroxybiphenyl 1,2-Dioxygenase, domain 1"/>
    <property type="match status" value="1"/>
</dbReference>
<reference evidence="2 3" key="1">
    <citation type="submission" date="2022-01" db="EMBL/GenBank/DDBJ databases">
        <title>Octadecabacter sp. nov., isolated from a marine alga.</title>
        <authorList>
            <person name="Jin M.S."/>
            <person name="Kim H.M."/>
            <person name="Han D.M."/>
            <person name="Jung J.J."/>
            <person name="Jeon C.O."/>
        </authorList>
    </citation>
    <scope>NUCLEOTIDE SEQUENCE [LARGE SCALE GENOMIC DNA]</scope>
    <source>
        <strain evidence="2 3">G9-8</strain>
    </source>
</reference>
<evidence type="ECO:0000259" key="1">
    <source>
        <dbReference type="PROSITE" id="PS51819"/>
    </source>
</evidence>